<dbReference type="Pfam" id="PF03551">
    <property type="entry name" value="PadR"/>
    <property type="match status" value="1"/>
</dbReference>
<dbReference type="Proteomes" id="UP000225108">
    <property type="component" value="Unassembled WGS sequence"/>
</dbReference>
<evidence type="ECO:0000259" key="1">
    <source>
        <dbReference type="Pfam" id="PF03551"/>
    </source>
</evidence>
<evidence type="ECO:0008006" key="5">
    <source>
        <dbReference type="Google" id="ProtNLM"/>
    </source>
</evidence>
<reference evidence="3 4" key="1">
    <citation type="submission" date="2017-10" db="EMBL/GenBank/DDBJ databases">
        <title>The draft genome sequence of Williamsia sp. BULT 1.1 isolated from the semi-arid grassland soils from South Africa.</title>
        <authorList>
            <person name="Kabwe M.H."/>
            <person name="Govender N."/>
            <person name="Mutseka Lunga P."/>
            <person name="Vikram S."/>
            <person name="Makhalanyane T.P."/>
        </authorList>
    </citation>
    <scope>NUCLEOTIDE SEQUENCE [LARGE SCALE GENOMIC DNA]</scope>
    <source>
        <strain evidence="3 4">BULT 1.1</strain>
    </source>
</reference>
<accession>A0A2G3PRG7</accession>
<sequence>MAQGDLNTTSYVILGLLTAKDRSAYEIAEQVGRGVSALWPRADRQRYNAPKRLLERGLVTARTEAAGKRRNRTIYSITPQGRTALTEWLATQSQPPALVFEGMIRVCFAEQGSIEDLRANLRNMRDQAEAARNLFISNAERMLEPDRGSHPERRHLLTLANRYMVGHFAHIIEWSEWALSETDSWPDTVSPADTSRGRTEEILKAVVRQGRKG</sequence>
<dbReference type="Gene3D" id="1.10.10.10">
    <property type="entry name" value="Winged helix-like DNA-binding domain superfamily/Winged helix DNA-binding domain"/>
    <property type="match status" value="1"/>
</dbReference>
<feature type="domain" description="Transcription regulator PadR C-terminal" evidence="2">
    <location>
        <begin position="103"/>
        <end position="181"/>
    </location>
</feature>
<dbReference type="EMBL" id="PEBD01000004">
    <property type="protein sequence ID" value="PHV68323.1"/>
    <property type="molecule type" value="Genomic_DNA"/>
</dbReference>
<dbReference type="PANTHER" id="PTHR43252">
    <property type="entry name" value="TRANSCRIPTIONAL REGULATOR YQJI"/>
    <property type="match status" value="1"/>
</dbReference>
<dbReference type="AlphaFoldDB" id="A0A2G3PRG7"/>
<evidence type="ECO:0000259" key="2">
    <source>
        <dbReference type="Pfam" id="PF10400"/>
    </source>
</evidence>
<dbReference type="PANTHER" id="PTHR43252:SF2">
    <property type="entry name" value="TRANSCRIPTION REGULATOR, PADR-LIKE FAMILY"/>
    <property type="match status" value="1"/>
</dbReference>
<feature type="domain" description="Transcription regulator PadR N-terminal" evidence="1">
    <location>
        <begin position="13"/>
        <end position="87"/>
    </location>
</feature>
<comment type="caution">
    <text evidence="3">The sequence shown here is derived from an EMBL/GenBank/DDBJ whole genome shotgun (WGS) entry which is preliminary data.</text>
</comment>
<dbReference type="InterPro" id="IPR005149">
    <property type="entry name" value="Tscrpt_reg_PadR_N"/>
</dbReference>
<dbReference type="InterPro" id="IPR036390">
    <property type="entry name" value="WH_DNA-bd_sf"/>
</dbReference>
<proteinExistence type="predicted"/>
<dbReference type="InterPro" id="IPR036388">
    <property type="entry name" value="WH-like_DNA-bd_sf"/>
</dbReference>
<organism evidence="3 4">
    <name type="scientific">Williamsia marianensis</name>
    <dbReference type="NCBI Taxonomy" id="85044"/>
    <lineage>
        <taxon>Bacteria</taxon>
        <taxon>Bacillati</taxon>
        <taxon>Actinomycetota</taxon>
        <taxon>Actinomycetes</taxon>
        <taxon>Mycobacteriales</taxon>
        <taxon>Nocardiaceae</taxon>
        <taxon>Williamsia</taxon>
    </lineage>
</organism>
<protein>
    <recommendedName>
        <fullName evidence="5">PadR family transcriptional regulator</fullName>
    </recommendedName>
</protein>
<gene>
    <name evidence="3" type="ORF">CSW57_03570</name>
</gene>
<dbReference type="SUPFAM" id="SSF46785">
    <property type="entry name" value="Winged helix' DNA-binding domain"/>
    <property type="match status" value="1"/>
</dbReference>
<evidence type="ECO:0000313" key="4">
    <source>
        <dbReference type="Proteomes" id="UP000225108"/>
    </source>
</evidence>
<dbReference type="Pfam" id="PF10400">
    <property type="entry name" value="Vir_act_alpha_C"/>
    <property type="match status" value="1"/>
</dbReference>
<dbReference type="RefSeq" id="WP_099381465.1">
    <property type="nucleotide sequence ID" value="NZ_PEBD01000004.1"/>
</dbReference>
<name>A0A2G3PRG7_WILMA</name>
<dbReference type="InterPro" id="IPR018309">
    <property type="entry name" value="Tscrpt_reg_PadR_C"/>
</dbReference>
<evidence type="ECO:0000313" key="3">
    <source>
        <dbReference type="EMBL" id="PHV68323.1"/>
    </source>
</evidence>